<evidence type="ECO:0000256" key="13">
    <source>
        <dbReference type="SAM" id="MobiDB-lite"/>
    </source>
</evidence>
<dbReference type="eggNOG" id="COG0576">
    <property type="taxonomic scope" value="Bacteria"/>
</dbReference>
<keyword evidence="4 10" id="KW-0963">Cytoplasm</keyword>
<dbReference type="InterPro" id="IPR000740">
    <property type="entry name" value="GrpE"/>
</dbReference>
<dbReference type="PRINTS" id="PR00773">
    <property type="entry name" value="GRPEPROTEIN"/>
</dbReference>
<feature type="compositionally biased region" description="Acidic residues" evidence="13">
    <location>
        <begin position="19"/>
        <end position="31"/>
    </location>
</feature>
<keyword evidence="6 10" id="KW-0143">Chaperone</keyword>
<organism evidence="14 15">
    <name type="scientific">Desulfococcus multivorans DSM 2059</name>
    <dbReference type="NCBI Taxonomy" id="1121405"/>
    <lineage>
        <taxon>Bacteria</taxon>
        <taxon>Pseudomonadati</taxon>
        <taxon>Thermodesulfobacteriota</taxon>
        <taxon>Desulfobacteria</taxon>
        <taxon>Desulfobacterales</taxon>
        <taxon>Desulfococcaceae</taxon>
        <taxon>Desulfococcus</taxon>
    </lineage>
</organism>
<dbReference type="SUPFAM" id="SSF51064">
    <property type="entry name" value="Head domain of nucleotide exchange factor GrpE"/>
    <property type="match status" value="1"/>
</dbReference>
<evidence type="ECO:0000256" key="3">
    <source>
        <dbReference type="ARBA" id="ARBA00011738"/>
    </source>
</evidence>
<gene>
    <name evidence="10" type="primary">grpE</name>
    <name evidence="14" type="ORF">dsmv_0077</name>
</gene>
<evidence type="ECO:0000256" key="10">
    <source>
        <dbReference type="HAMAP-Rule" id="MF_01151"/>
    </source>
</evidence>
<dbReference type="PANTHER" id="PTHR21237">
    <property type="entry name" value="GRPE PROTEIN"/>
    <property type="match status" value="1"/>
</dbReference>
<dbReference type="PROSITE" id="PS01071">
    <property type="entry name" value="GRPE"/>
    <property type="match status" value="1"/>
</dbReference>
<dbReference type="STRING" id="897.B2D07_01450"/>
<evidence type="ECO:0000256" key="6">
    <source>
        <dbReference type="ARBA" id="ARBA00023186"/>
    </source>
</evidence>
<dbReference type="OrthoDB" id="9789811at2"/>
<dbReference type="CDD" id="cd00446">
    <property type="entry name" value="GrpE"/>
    <property type="match status" value="1"/>
</dbReference>
<evidence type="ECO:0000256" key="12">
    <source>
        <dbReference type="RuleBase" id="RU004478"/>
    </source>
</evidence>
<dbReference type="AlphaFoldDB" id="S7TXK9"/>
<proteinExistence type="inferred from homology"/>
<feature type="compositionally biased region" description="Acidic residues" evidence="13">
    <location>
        <begin position="1"/>
        <end position="12"/>
    </location>
</feature>
<dbReference type="GO" id="GO:0006457">
    <property type="term" value="P:protein folding"/>
    <property type="evidence" value="ECO:0007669"/>
    <property type="project" value="InterPro"/>
</dbReference>
<evidence type="ECO:0000256" key="11">
    <source>
        <dbReference type="RuleBase" id="RU000639"/>
    </source>
</evidence>
<dbReference type="GO" id="GO:0051082">
    <property type="term" value="F:unfolded protein binding"/>
    <property type="evidence" value="ECO:0007669"/>
    <property type="project" value="TreeGrafter"/>
</dbReference>
<dbReference type="Proteomes" id="UP000014977">
    <property type="component" value="Unassembled WGS sequence"/>
</dbReference>
<dbReference type="Gene3D" id="2.30.22.10">
    <property type="entry name" value="Head domain of nucleotide exchange factor GrpE"/>
    <property type="match status" value="1"/>
</dbReference>
<dbReference type="GO" id="GO:0005737">
    <property type="term" value="C:cytoplasm"/>
    <property type="evidence" value="ECO:0007669"/>
    <property type="project" value="UniProtKB-SubCell"/>
</dbReference>
<dbReference type="GO" id="GO:0000774">
    <property type="term" value="F:adenyl-nucleotide exchange factor activity"/>
    <property type="evidence" value="ECO:0007669"/>
    <property type="project" value="InterPro"/>
</dbReference>
<dbReference type="Pfam" id="PF01025">
    <property type="entry name" value="GrpE"/>
    <property type="match status" value="1"/>
</dbReference>
<name>S7TXK9_DESML</name>
<feature type="region of interest" description="Disordered" evidence="13">
    <location>
        <begin position="192"/>
        <end position="216"/>
    </location>
</feature>
<comment type="caution">
    <text evidence="14">The sequence shown here is derived from an EMBL/GenBank/DDBJ whole genome shotgun (WGS) entry which is preliminary data.</text>
</comment>
<protein>
    <recommendedName>
        <fullName evidence="8 10">Protein GrpE</fullName>
    </recommendedName>
    <alternativeName>
        <fullName evidence="9 10">HSP-70 cofactor</fullName>
    </alternativeName>
</protein>
<dbReference type="NCBIfam" id="NF010748">
    <property type="entry name" value="PRK14150.1"/>
    <property type="match status" value="1"/>
</dbReference>
<dbReference type="PATRIC" id="fig|1121405.3.peg.1389"/>
<keyword evidence="15" id="KW-1185">Reference proteome</keyword>
<dbReference type="PANTHER" id="PTHR21237:SF23">
    <property type="entry name" value="GRPE PROTEIN HOMOLOG, MITOCHONDRIAL"/>
    <property type="match status" value="1"/>
</dbReference>
<evidence type="ECO:0000256" key="4">
    <source>
        <dbReference type="ARBA" id="ARBA00022490"/>
    </source>
</evidence>
<dbReference type="InterPro" id="IPR009012">
    <property type="entry name" value="GrpE_head"/>
</dbReference>
<sequence length="216" mass="23976">MEEKPIEEDLEEVSAAPSETDDGAEVESEAEDAVAALKTALASAEEAGKAHEDRFLRLYAEFENYKKRTAREMQDFRKFANEALIRDLLPVIDNLERAIQSSSSQESPPEDIQSCIVEGVSMTLNEILKVLDRYHVKPIDALEKPFDPNFHEAVGQELSDEHADNTVVREYQKGYLLHDRLIRPAMVVVSKAPSTPAGAEPPVSADDAPDDLNNEA</sequence>
<evidence type="ECO:0000313" key="15">
    <source>
        <dbReference type="Proteomes" id="UP000014977"/>
    </source>
</evidence>
<dbReference type="EMBL" id="ATHJ01000072">
    <property type="protein sequence ID" value="EPR41777.1"/>
    <property type="molecule type" value="Genomic_DNA"/>
</dbReference>
<evidence type="ECO:0000256" key="9">
    <source>
        <dbReference type="ARBA" id="ARBA00076414"/>
    </source>
</evidence>
<feature type="compositionally biased region" description="Acidic residues" evidence="13">
    <location>
        <begin position="207"/>
        <end position="216"/>
    </location>
</feature>
<comment type="function">
    <text evidence="7 10 11">Participates actively in the response to hyperosmotic and heat shock by preventing the aggregation of stress-denatured proteins, in association with DnaK and GrpE. It is the nucleotide exchange factor for DnaK and may function as a thermosensor. Unfolded proteins bind initially to DnaJ; upon interaction with the DnaJ-bound protein, DnaK hydrolyzes its bound ATP, resulting in the formation of a stable complex. GrpE releases ADP from DnaK; ATP binding to DnaK triggers the release of the substrate protein, thus completing the reaction cycle. Several rounds of ATP-dependent interactions between DnaJ, DnaK and GrpE are required for fully efficient folding.</text>
</comment>
<accession>S7TXK9</accession>
<dbReference type="HAMAP" id="MF_01151">
    <property type="entry name" value="GrpE"/>
    <property type="match status" value="1"/>
</dbReference>
<comment type="subunit">
    <text evidence="3 10">Homodimer.</text>
</comment>
<keyword evidence="5 10" id="KW-0346">Stress response</keyword>
<evidence type="ECO:0000256" key="5">
    <source>
        <dbReference type="ARBA" id="ARBA00023016"/>
    </source>
</evidence>
<comment type="similarity">
    <text evidence="2 10 12">Belongs to the GrpE family.</text>
</comment>
<evidence type="ECO:0000313" key="14">
    <source>
        <dbReference type="EMBL" id="EPR41777.1"/>
    </source>
</evidence>
<dbReference type="GO" id="GO:0042803">
    <property type="term" value="F:protein homodimerization activity"/>
    <property type="evidence" value="ECO:0007669"/>
    <property type="project" value="InterPro"/>
</dbReference>
<feature type="region of interest" description="Disordered" evidence="13">
    <location>
        <begin position="1"/>
        <end position="31"/>
    </location>
</feature>
<evidence type="ECO:0000256" key="7">
    <source>
        <dbReference type="ARBA" id="ARBA00053401"/>
    </source>
</evidence>
<dbReference type="GO" id="GO:0051087">
    <property type="term" value="F:protein-folding chaperone binding"/>
    <property type="evidence" value="ECO:0007669"/>
    <property type="project" value="InterPro"/>
</dbReference>
<dbReference type="Gene3D" id="3.90.20.20">
    <property type="match status" value="1"/>
</dbReference>
<evidence type="ECO:0000256" key="8">
    <source>
        <dbReference type="ARBA" id="ARBA00072274"/>
    </source>
</evidence>
<dbReference type="SUPFAM" id="SSF58014">
    <property type="entry name" value="Coiled-coil domain of nucleotide exchange factor GrpE"/>
    <property type="match status" value="1"/>
</dbReference>
<comment type="subcellular location">
    <subcellularLocation>
        <location evidence="1 10">Cytoplasm</location>
    </subcellularLocation>
</comment>
<dbReference type="NCBIfam" id="NF010738">
    <property type="entry name" value="PRK14140.1"/>
    <property type="match status" value="1"/>
</dbReference>
<reference evidence="14 15" key="1">
    <citation type="journal article" date="2013" name="Genome Announc.">
        <title>Draft genome sequences for three mercury-methylating, sulfate-reducing bacteria.</title>
        <authorList>
            <person name="Brown S.D."/>
            <person name="Hurt R.A.Jr."/>
            <person name="Gilmour C.C."/>
            <person name="Elias D.A."/>
        </authorList>
    </citation>
    <scope>NUCLEOTIDE SEQUENCE [LARGE SCALE GENOMIC DNA]</scope>
    <source>
        <strain evidence="14 15">DSM 2059</strain>
    </source>
</reference>
<dbReference type="FunFam" id="2.30.22.10:FF:000001">
    <property type="entry name" value="Protein GrpE"/>
    <property type="match status" value="1"/>
</dbReference>
<evidence type="ECO:0000256" key="1">
    <source>
        <dbReference type="ARBA" id="ARBA00004496"/>
    </source>
</evidence>
<evidence type="ECO:0000256" key="2">
    <source>
        <dbReference type="ARBA" id="ARBA00009054"/>
    </source>
</evidence>
<dbReference type="InterPro" id="IPR013805">
    <property type="entry name" value="GrpE_CC"/>
</dbReference>